<gene>
    <name evidence="8" type="ORF">I4Q42_19860</name>
</gene>
<feature type="transmembrane region" description="Helical" evidence="7">
    <location>
        <begin position="66"/>
        <end position="85"/>
    </location>
</feature>
<dbReference type="PANTHER" id="PTHR21716:SF64">
    <property type="entry name" value="AI-2 TRANSPORT PROTEIN TQSA"/>
    <property type="match status" value="1"/>
</dbReference>
<comment type="subcellular location">
    <subcellularLocation>
        <location evidence="1">Membrane</location>
        <topology evidence="1">Multi-pass membrane protein</topology>
    </subcellularLocation>
</comment>
<evidence type="ECO:0000256" key="6">
    <source>
        <dbReference type="SAM" id="MobiDB-lite"/>
    </source>
</evidence>
<evidence type="ECO:0000256" key="7">
    <source>
        <dbReference type="SAM" id="Phobius"/>
    </source>
</evidence>
<accession>A0ABS0T226</accession>
<feature type="transmembrane region" description="Helical" evidence="7">
    <location>
        <begin position="196"/>
        <end position="218"/>
    </location>
</feature>
<evidence type="ECO:0000256" key="3">
    <source>
        <dbReference type="ARBA" id="ARBA00022692"/>
    </source>
</evidence>
<evidence type="ECO:0000256" key="4">
    <source>
        <dbReference type="ARBA" id="ARBA00022989"/>
    </source>
</evidence>
<keyword evidence="3 7" id="KW-0812">Transmembrane</keyword>
<protein>
    <submittedName>
        <fullName evidence="8">AI-2E family transporter</fullName>
    </submittedName>
</protein>
<feature type="transmembrane region" description="Helical" evidence="7">
    <location>
        <begin position="301"/>
        <end position="328"/>
    </location>
</feature>
<feature type="region of interest" description="Disordered" evidence="6">
    <location>
        <begin position="344"/>
        <end position="375"/>
    </location>
</feature>
<feature type="transmembrane region" description="Helical" evidence="7">
    <location>
        <begin position="144"/>
        <end position="160"/>
    </location>
</feature>
<comment type="similarity">
    <text evidence="2">Belongs to the autoinducer-2 exporter (AI-2E) (TC 2.A.86) family.</text>
</comment>
<evidence type="ECO:0000256" key="2">
    <source>
        <dbReference type="ARBA" id="ARBA00009773"/>
    </source>
</evidence>
<feature type="transmembrane region" description="Helical" evidence="7">
    <location>
        <begin position="12"/>
        <end position="29"/>
    </location>
</feature>
<dbReference type="Pfam" id="PF01594">
    <property type="entry name" value="AI-2E_transport"/>
    <property type="match status" value="1"/>
</dbReference>
<keyword evidence="5 7" id="KW-0472">Membrane</keyword>
<dbReference type="PANTHER" id="PTHR21716">
    <property type="entry name" value="TRANSMEMBRANE PROTEIN"/>
    <property type="match status" value="1"/>
</dbReference>
<reference evidence="8 9" key="1">
    <citation type="submission" date="2020-11" db="EMBL/GenBank/DDBJ databases">
        <title>genome sequence of strain KACC 18849.</title>
        <authorList>
            <person name="Gao J."/>
            <person name="Zhang X."/>
        </authorList>
    </citation>
    <scope>NUCLEOTIDE SEQUENCE [LARGE SCALE GENOMIC DNA]</scope>
    <source>
        <strain evidence="8 9">KACC 18849</strain>
    </source>
</reference>
<evidence type="ECO:0000313" key="9">
    <source>
        <dbReference type="Proteomes" id="UP000639859"/>
    </source>
</evidence>
<dbReference type="EMBL" id="JADWOX010000017">
    <property type="protein sequence ID" value="MBI1685931.1"/>
    <property type="molecule type" value="Genomic_DNA"/>
</dbReference>
<keyword evidence="9" id="KW-1185">Reference proteome</keyword>
<sequence length="375" mass="40152">MTTATPSITSRNAVVFLAVVAAGAAMYFMRGILTPLVLAIFLAVMIDSFARVLLVRVPKFPPKLALPMAIVLSLLLFGGSVWIVVENGAGFVGQAKAYAPRLNEVIAKVTGLVGMRVPPTIDDLIAQLNPQQYVGVAAQSLQNFASNAVLVLIYLGFIVASRRGFSRKIVALFPHSAERDRSMELFQRIRNGVEQYLWIQTVTGLMIAVGAWAVMALVGLDNAFFWAFLIFIASYIPIIGGAIGCILPPVFALVQFPHSLLPAVILAVALQVIFFVVGNVVQPRMQGDSLNMDPTVVLLSLAVWGALWGVTGMFLSTPLTVAVMLILAQFDGTRWIAILLSEDGDPSGDKAVEHGPAGVAKRGSARKKPSLKKGA</sequence>
<evidence type="ECO:0000313" key="8">
    <source>
        <dbReference type="EMBL" id="MBI1685931.1"/>
    </source>
</evidence>
<keyword evidence="4 7" id="KW-1133">Transmembrane helix</keyword>
<feature type="transmembrane region" description="Helical" evidence="7">
    <location>
        <begin position="259"/>
        <end position="281"/>
    </location>
</feature>
<evidence type="ECO:0000256" key="5">
    <source>
        <dbReference type="ARBA" id="ARBA00023136"/>
    </source>
</evidence>
<evidence type="ECO:0000256" key="1">
    <source>
        <dbReference type="ARBA" id="ARBA00004141"/>
    </source>
</evidence>
<dbReference type="InterPro" id="IPR002549">
    <property type="entry name" value="AI-2E-like"/>
</dbReference>
<dbReference type="RefSeq" id="WP_198577832.1">
    <property type="nucleotide sequence ID" value="NZ_JADWOX010000017.1"/>
</dbReference>
<organism evidence="8 9">
    <name type="scientific">Caulobacter hibisci</name>
    <dbReference type="NCBI Taxonomy" id="2035993"/>
    <lineage>
        <taxon>Bacteria</taxon>
        <taxon>Pseudomonadati</taxon>
        <taxon>Pseudomonadota</taxon>
        <taxon>Alphaproteobacteria</taxon>
        <taxon>Caulobacterales</taxon>
        <taxon>Caulobacteraceae</taxon>
        <taxon>Caulobacter</taxon>
    </lineage>
</organism>
<feature type="transmembrane region" description="Helical" evidence="7">
    <location>
        <begin position="224"/>
        <end position="247"/>
    </location>
</feature>
<comment type="caution">
    <text evidence="8">The sequence shown here is derived from an EMBL/GenBank/DDBJ whole genome shotgun (WGS) entry which is preliminary data.</text>
</comment>
<name>A0ABS0T226_9CAUL</name>
<proteinExistence type="inferred from homology"/>
<feature type="transmembrane region" description="Helical" evidence="7">
    <location>
        <begin position="35"/>
        <end position="54"/>
    </location>
</feature>
<dbReference type="Proteomes" id="UP000639859">
    <property type="component" value="Unassembled WGS sequence"/>
</dbReference>
<feature type="compositionally biased region" description="Basic residues" evidence="6">
    <location>
        <begin position="363"/>
        <end position="375"/>
    </location>
</feature>